<dbReference type="FunFam" id="3.30.710.10:FF:000020">
    <property type="entry name" value="Potassium voltage-gated channel protein Shaw"/>
    <property type="match status" value="1"/>
</dbReference>
<dbReference type="GO" id="GO:0043679">
    <property type="term" value="C:axon terminus"/>
    <property type="evidence" value="ECO:0007669"/>
    <property type="project" value="TreeGrafter"/>
</dbReference>
<dbReference type="InterPro" id="IPR000210">
    <property type="entry name" value="BTB/POZ_dom"/>
</dbReference>
<dbReference type="Gene3D" id="3.30.710.10">
    <property type="entry name" value="Potassium Channel Kv1.1, Chain A"/>
    <property type="match status" value="1"/>
</dbReference>
<dbReference type="GO" id="GO:0032590">
    <property type="term" value="C:dendrite membrane"/>
    <property type="evidence" value="ECO:0007669"/>
    <property type="project" value="TreeGrafter"/>
</dbReference>
<dbReference type="SUPFAM" id="SSF81324">
    <property type="entry name" value="Voltage-gated potassium channels"/>
    <property type="match status" value="1"/>
</dbReference>
<evidence type="ECO:0000256" key="2">
    <source>
        <dbReference type="ARBA" id="ARBA00022448"/>
    </source>
</evidence>
<dbReference type="GO" id="GO:0045211">
    <property type="term" value="C:postsynaptic membrane"/>
    <property type="evidence" value="ECO:0007669"/>
    <property type="project" value="TreeGrafter"/>
</dbReference>
<proteinExistence type="inferred from homology"/>
<dbReference type="Gene3D" id="1.10.287.70">
    <property type="match status" value="1"/>
</dbReference>
<dbReference type="Pfam" id="PF02214">
    <property type="entry name" value="BTB_2"/>
    <property type="match status" value="1"/>
</dbReference>
<comment type="subcellular location">
    <subcellularLocation>
        <location evidence="1">Membrane</location>
        <topology evidence="1">Multi-pass membrane protein</topology>
    </subcellularLocation>
</comment>
<feature type="region of interest" description="Disordered" evidence="13">
    <location>
        <begin position="563"/>
        <end position="651"/>
    </location>
</feature>
<dbReference type="InterPro" id="IPR028325">
    <property type="entry name" value="VG_K_chnl"/>
</dbReference>
<dbReference type="GO" id="GO:0005251">
    <property type="term" value="F:delayed rectifier potassium channel activity"/>
    <property type="evidence" value="ECO:0007669"/>
    <property type="project" value="TreeGrafter"/>
</dbReference>
<dbReference type="WBParaSite" id="Minc3s00043g02420">
    <property type="protein sequence ID" value="Minc3s00043g02420"/>
    <property type="gene ID" value="Minc3s00043g02420"/>
</dbReference>
<reference evidence="17" key="1">
    <citation type="submission" date="2022-11" db="UniProtKB">
        <authorList>
            <consortium name="WormBaseParasite"/>
        </authorList>
    </citation>
    <scope>IDENTIFICATION</scope>
</reference>
<dbReference type="GO" id="GO:0051260">
    <property type="term" value="P:protein homooligomerization"/>
    <property type="evidence" value="ECO:0007669"/>
    <property type="project" value="InterPro"/>
</dbReference>
<feature type="region of interest" description="Disordered" evidence="13">
    <location>
        <begin position="707"/>
        <end position="731"/>
    </location>
</feature>
<accession>A0A914KP09</accession>
<keyword evidence="8 14" id="KW-1133">Transmembrane helix</keyword>
<evidence type="ECO:0000256" key="9">
    <source>
        <dbReference type="ARBA" id="ARBA00023065"/>
    </source>
</evidence>
<dbReference type="PRINTS" id="PR01491">
    <property type="entry name" value="KVCHANNEL"/>
</dbReference>
<keyword evidence="7" id="KW-0630">Potassium</keyword>
<evidence type="ECO:0000256" key="12">
    <source>
        <dbReference type="ARBA" id="ARBA00061303"/>
    </source>
</evidence>
<dbReference type="InterPro" id="IPR003974">
    <property type="entry name" value="K_chnl_volt-dep_Kv3"/>
</dbReference>
<evidence type="ECO:0000313" key="17">
    <source>
        <dbReference type="WBParaSite" id="Minc3s00043g02420"/>
    </source>
</evidence>
<sequence>MFSNRHSVFLPSVTAMDERVVINVGGIRHETYQATLKKIPATRLSRLSPAQSNYDPLLNEYFFDRHPAVFEQILNYYRTGKLHYPTSVCGPLFEEELEYWGLDANQVEPCCWMTYNQHRDTQETLAVLDRLDMDCLKDEDPQTREQQRMKKFGWEEEYWEGRLDWWMRIKPKLWALFDEPYSSAAAKVVASISVCFICVSIFSFCLKTHPGFRVPLLSSDNDNNNLTTHMGENNNLSNNNYNSPHIHSSTTSNTASDHKIGTEPHKYFSQIEFICNIWFTFEIIGRFLCCPNRIHFIKSPLNIIDLIATLSFYTDAVLVRLLDDKAPKDLVEFLSMIRILRLFKLTQHHRGLQILIHTFRASAKELMLLVFFLILGVVIFATLIYYAEKTEINPNNQFTSIPVGLWFSLITMTTVGYGDMTPQTYLGRLVGSLCAVMGVLSIALPVPVIVSNFAMFYSHSQAREKLPRKRRRVLPVEQVRLQFRRHAQSSFIEPHILSRTASQRRNAIANAIINNSERSTEMVLDARLSLLQNAAPLPDRQPTAKISNSSPLGILLNNIRASASQCGSPSSKAKPCRSPRSPSSPVNGGGPTPNTPTTNKYKKRNSLGVDQQGFGGTVSSQQHRLLKEKTRPSRYSNNHTTSPSKDTSQKIIKHQHLEISSTLEEELLNNSNSTTPRRRKLGEKISNENELKINYSSKESHELVEAKSFEEDEEIEKESSSVAASNSSVGRLRKLSDSVINKFGSLWGRTTTQI</sequence>
<dbReference type="FunFam" id="1.20.120.350:FF:000074">
    <property type="entry name" value="SHaW family of potassium channels"/>
    <property type="match status" value="1"/>
</dbReference>
<keyword evidence="2" id="KW-0813">Transport</keyword>
<dbReference type="AlphaFoldDB" id="A0A914KP09"/>
<feature type="compositionally biased region" description="Polar residues" evidence="13">
    <location>
        <begin position="633"/>
        <end position="650"/>
    </location>
</feature>
<keyword evidence="10 14" id="KW-0472">Membrane</keyword>
<organism evidence="16 17">
    <name type="scientific">Meloidogyne incognita</name>
    <name type="common">Southern root-knot nematode worm</name>
    <name type="synonym">Oxyuris incognita</name>
    <dbReference type="NCBI Taxonomy" id="6306"/>
    <lineage>
        <taxon>Eukaryota</taxon>
        <taxon>Metazoa</taxon>
        <taxon>Ecdysozoa</taxon>
        <taxon>Nematoda</taxon>
        <taxon>Chromadorea</taxon>
        <taxon>Rhabditida</taxon>
        <taxon>Tylenchina</taxon>
        <taxon>Tylenchomorpha</taxon>
        <taxon>Tylenchoidea</taxon>
        <taxon>Meloidogynidae</taxon>
        <taxon>Meloidogyninae</taxon>
        <taxon>Meloidogyne</taxon>
        <taxon>Meloidogyne incognita group</taxon>
    </lineage>
</organism>
<dbReference type="FunFam" id="1.10.287.70:FF:000002">
    <property type="entry name" value="Potassium voltage-gated channel subfamily a member"/>
    <property type="match status" value="1"/>
</dbReference>
<dbReference type="Proteomes" id="UP000887563">
    <property type="component" value="Unplaced"/>
</dbReference>
<evidence type="ECO:0000256" key="6">
    <source>
        <dbReference type="ARBA" id="ARBA00022882"/>
    </source>
</evidence>
<dbReference type="CDD" id="cd18416">
    <property type="entry name" value="BTB_Shaw-like"/>
    <property type="match status" value="1"/>
</dbReference>
<evidence type="ECO:0000313" key="16">
    <source>
        <dbReference type="Proteomes" id="UP000887563"/>
    </source>
</evidence>
<dbReference type="InterPro" id="IPR011333">
    <property type="entry name" value="SKP1/BTB/POZ_sf"/>
</dbReference>
<feature type="domain" description="BTB" evidence="15">
    <location>
        <begin position="18"/>
        <end position="118"/>
    </location>
</feature>
<feature type="transmembrane region" description="Helical" evidence="14">
    <location>
        <begin position="429"/>
        <end position="457"/>
    </location>
</feature>
<dbReference type="InterPro" id="IPR005821">
    <property type="entry name" value="Ion_trans_dom"/>
</dbReference>
<dbReference type="SMART" id="SM00225">
    <property type="entry name" value="BTB"/>
    <property type="match status" value="1"/>
</dbReference>
<evidence type="ECO:0000256" key="8">
    <source>
        <dbReference type="ARBA" id="ARBA00022989"/>
    </source>
</evidence>
<dbReference type="SUPFAM" id="SSF54695">
    <property type="entry name" value="POZ domain"/>
    <property type="match status" value="1"/>
</dbReference>
<evidence type="ECO:0000256" key="10">
    <source>
        <dbReference type="ARBA" id="ARBA00023136"/>
    </source>
</evidence>
<keyword evidence="3" id="KW-0633">Potassium transport</keyword>
<evidence type="ECO:0000256" key="11">
    <source>
        <dbReference type="ARBA" id="ARBA00023303"/>
    </source>
</evidence>
<evidence type="ECO:0000256" key="1">
    <source>
        <dbReference type="ARBA" id="ARBA00004141"/>
    </source>
</evidence>
<dbReference type="GO" id="GO:0042734">
    <property type="term" value="C:presynaptic membrane"/>
    <property type="evidence" value="ECO:0007669"/>
    <property type="project" value="TreeGrafter"/>
</dbReference>
<dbReference type="GO" id="GO:0008076">
    <property type="term" value="C:voltage-gated potassium channel complex"/>
    <property type="evidence" value="ECO:0007669"/>
    <property type="project" value="InterPro"/>
</dbReference>
<protein>
    <submittedName>
        <fullName evidence="17">BTB domain-containing protein</fullName>
    </submittedName>
</protein>
<evidence type="ECO:0000259" key="15">
    <source>
        <dbReference type="SMART" id="SM00225"/>
    </source>
</evidence>
<dbReference type="InterPro" id="IPR003968">
    <property type="entry name" value="K_chnl_volt-dep_Kv"/>
</dbReference>
<evidence type="ECO:0000256" key="14">
    <source>
        <dbReference type="SAM" id="Phobius"/>
    </source>
</evidence>
<feature type="transmembrane region" description="Helical" evidence="14">
    <location>
        <begin position="188"/>
        <end position="206"/>
    </location>
</feature>
<comment type="similarity">
    <text evidence="12">Belongs to the potassium channel family. C (Shaw) (TC 1.A.1.2) subfamily. Shaw sub-subfamily.</text>
</comment>
<keyword evidence="16" id="KW-1185">Reference proteome</keyword>
<feature type="transmembrane region" description="Helical" evidence="14">
    <location>
        <begin position="366"/>
        <end position="386"/>
    </location>
</feature>
<keyword evidence="5" id="KW-0631">Potassium channel</keyword>
<evidence type="ECO:0000256" key="5">
    <source>
        <dbReference type="ARBA" id="ARBA00022826"/>
    </source>
</evidence>
<dbReference type="Gene3D" id="1.20.120.350">
    <property type="entry name" value="Voltage-gated potassium channels. Chain C"/>
    <property type="match status" value="1"/>
</dbReference>
<dbReference type="PANTHER" id="PTHR11537:SF245">
    <property type="entry name" value="POTASSIUM VOLTAGE-GATED CHANNEL PROTEIN EGL-36"/>
    <property type="match status" value="1"/>
</dbReference>
<dbReference type="InterPro" id="IPR027359">
    <property type="entry name" value="Volt_channel_dom_sf"/>
</dbReference>
<dbReference type="GO" id="GO:0032809">
    <property type="term" value="C:neuronal cell body membrane"/>
    <property type="evidence" value="ECO:0007669"/>
    <property type="project" value="TreeGrafter"/>
</dbReference>
<keyword evidence="9" id="KW-0406">Ion transport</keyword>
<feature type="compositionally biased region" description="Low complexity" evidence="13">
    <location>
        <begin position="568"/>
        <end position="586"/>
    </location>
</feature>
<keyword evidence="4 14" id="KW-0812">Transmembrane</keyword>
<dbReference type="Pfam" id="PF00520">
    <property type="entry name" value="Ion_trans"/>
    <property type="match status" value="1"/>
</dbReference>
<feature type="transmembrane region" description="Helical" evidence="14">
    <location>
        <begin position="398"/>
        <end position="417"/>
    </location>
</feature>
<feature type="compositionally biased region" description="Low complexity" evidence="13">
    <location>
        <begin position="720"/>
        <end position="729"/>
    </location>
</feature>
<dbReference type="InterPro" id="IPR003131">
    <property type="entry name" value="T1-type_BTB"/>
</dbReference>
<evidence type="ECO:0000256" key="3">
    <source>
        <dbReference type="ARBA" id="ARBA00022538"/>
    </source>
</evidence>
<feature type="compositionally biased region" description="Polar residues" evidence="13">
    <location>
        <begin position="245"/>
        <end position="255"/>
    </location>
</feature>
<feature type="compositionally biased region" description="Low complexity" evidence="13">
    <location>
        <begin position="233"/>
        <end position="243"/>
    </location>
</feature>
<dbReference type="PRINTS" id="PR01498">
    <property type="entry name" value="SHAWCHANNEL"/>
</dbReference>
<dbReference type="PANTHER" id="PTHR11537">
    <property type="entry name" value="VOLTAGE-GATED POTASSIUM CHANNEL"/>
    <property type="match status" value="1"/>
</dbReference>
<evidence type="ECO:0000256" key="7">
    <source>
        <dbReference type="ARBA" id="ARBA00022958"/>
    </source>
</evidence>
<feature type="region of interest" description="Disordered" evidence="13">
    <location>
        <begin position="227"/>
        <end position="257"/>
    </location>
</feature>
<dbReference type="PRINTS" id="PR00169">
    <property type="entry name" value="KCHANNEL"/>
</dbReference>
<dbReference type="GO" id="GO:0001508">
    <property type="term" value="P:action potential"/>
    <property type="evidence" value="ECO:0007669"/>
    <property type="project" value="TreeGrafter"/>
</dbReference>
<evidence type="ECO:0000256" key="13">
    <source>
        <dbReference type="SAM" id="MobiDB-lite"/>
    </source>
</evidence>
<keyword evidence="6" id="KW-0851">Voltage-gated channel</keyword>
<keyword evidence="11" id="KW-0407">Ion channel</keyword>
<evidence type="ECO:0000256" key="4">
    <source>
        <dbReference type="ARBA" id="ARBA00022692"/>
    </source>
</evidence>
<name>A0A914KP09_MELIC</name>